<sequence>MLFKTTLLSLLATASSATTIPRDSSSYTDINKCLPGQISIKGTCFKAGAFCGGFAAIPCADAKQICVDDPRDDCDPKKGGADCGGVCIEPLVCGGFAGISCPKGLTCVDDPRDDCDPENGGADCGGICVA</sequence>
<proteinExistence type="predicted"/>
<keyword evidence="1" id="KW-0732">Signal</keyword>
<organism evidence="2 3">
    <name type="scientific">Neurospora intermedia</name>
    <dbReference type="NCBI Taxonomy" id="5142"/>
    <lineage>
        <taxon>Eukaryota</taxon>
        <taxon>Fungi</taxon>
        <taxon>Dikarya</taxon>
        <taxon>Ascomycota</taxon>
        <taxon>Pezizomycotina</taxon>
        <taxon>Sordariomycetes</taxon>
        <taxon>Sordariomycetidae</taxon>
        <taxon>Sordariales</taxon>
        <taxon>Sordariaceae</taxon>
        <taxon>Neurospora</taxon>
    </lineage>
</organism>
<keyword evidence="3" id="KW-1185">Reference proteome</keyword>
<comment type="caution">
    <text evidence="2">The sequence shown here is derived from an EMBL/GenBank/DDBJ whole genome shotgun (WGS) entry which is preliminary data.</text>
</comment>
<protein>
    <submittedName>
        <fullName evidence="2">Uncharacterized protein</fullName>
    </submittedName>
</protein>
<name>A0ABR3CZT3_NEUIN</name>
<evidence type="ECO:0000313" key="2">
    <source>
        <dbReference type="EMBL" id="KAL0465935.1"/>
    </source>
</evidence>
<gene>
    <name evidence="2" type="ORF">QR685DRAFT_112999</name>
</gene>
<evidence type="ECO:0000256" key="1">
    <source>
        <dbReference type="SAM" id="SignalP"/>
    </source>
</evidence>
<feature type="chain" id="PRO_5045557393" evidence="1">
    <location>
        <begin position="18"/>
        <end position="130"/>
    </location>
</feature>
<evidence type="ECO:0000313" key="3">
    <source>
        <dbReference type="Proteomes" id="UP001451303"/>
    </source>
</evidence>
<reference evidence="2 3" key="1">
    <citation type="submission" date="2023-09" db="EMBL/GenBank/DDBJ databases">
        <title>Multi-omics analysis of a traditional fermented food reveals byproduct-associated fungal strains for waste-to-food upcycling.</title>
        <authorList>
            <consortium name="Lawrence Berkeley National Laboratory"/>
            <person name="Rekdal V.M."/>
            <person name="Villalobos-Escobedo J.M."/>
            <person name="Rodriguez-Valeron N."/>
            <person name="Garcia M.O."/>
            <person name="Vasquez D.P."/>
            <person name="Damayanti I."/>
            <person name="Sorensen P.M."/>
            <person name="Baidoo E.E."/>
            <person name="De Carvalho A.C."/>
            <person name="Riley R."/>
            <person name="Lipzen A."/>
            <person name="He G."/>
            <person name="Yan M."/>
            <person name="Haridas S."/>
            <person name="Daum C."/>
            <person name="Yoshinaga Y."/>
            <person name="Ng V."/>
            <person name="Grigoriev I.V."/>
            <person name="Munk R."/>
            <person name="Nuraida L."/>
            <person name="Wijaya C.H."/>
            <person name="Morales P.-C."/>
            <person name="Keasling J.D."/>
        </authorList>
    </citation>
    <scope>NUCLEOTIDE SEQUENCE [LARGE SCALE GENOMIC DNA]</scope>
    <source>
        <strain evidence="2 3">FGSC 2613</strain>
    </source>
</reference>
<dbReference type="EMBL" id="JAVLET010000014">
    <property type="protein sequence ID" value="KAL0465935.1"/>
    <property type="molecule type" value="Genomic_DNA"/>
</dbReference>
<accession>A0ABR3CZT3</accession>
<dbReference type="Proteomes" id="UP001451303">
    <property type="component" value="Unassembled WGS sequence"/>
</dbReference>
<feature type="signal peptide" evidence="1">
    <location>
        <begin position="1"/>
        <end position="17"/>
    </location>
</feature>